<feature type="domain" description="RND related barrel-sandwich hybrid" evidence="2">
    <location>
        <begin position="79"/>
        <end position="257"/>
    </location>
</feature>
<protein>
    <recommendedName>
        <fullName evidence="2">RND related barrel-sandwich hybrid domain-containing protein</fullName>
    </recommendedName>
</protein>
<accession>A0A9D1W3Q6</accession>
<sequence>MAKKKRPEVIDLEKRKRRLHGRDRLSHFNIGAIIFLLIFLYMAFYVYAYLTREKVQFYEVAEGSIVEDREYTGLILREESVYTTEQAGYINYYIREGKRASVGASVYSLDESGRVEQFLEENGAASAQVSSEDMASLKKDLTAFSLSYDDDRFSQVEDTKYSLDAAMMEYVSFNAMEGLTDAMAEAGINFHQIRASKAGVVSYVVDQYTDSENQTHSYSDLDPAAVTADAFNRAGYSRTQAKSGDLVEQGAPVYKIITSDQWSLLFAMDEQDRADYGGESQLHVTFPGYDLELTGDFSVITGADGNTYGKLDFTKYMVQFESERFLTFEISAEGATGLKIPRTAVTQKQFYLIPEEYLAYGGDSTSEGFMKETYSEQDGSASIVFVPTTLYNSVDGYYYIEISDQSEIKAGDYLVKPGSSDRFQVGQTADLDGVYNINRGYTVFRQVEILNSNEEYYIVAKGTSYGLSVYDHIVLDASTVTEGAIIYQ</sequence>
<keyword evidence="1" id="KW-1133">Transmembrane helix</keyword>
<dbReference type="Proteomes" id="UP000886780">
    <property type="component" value="Unassembled WGS sequence"/>
</dbReference>
<keyword evidence="1" id="KW-0812">Transmembrane</keyword>
<dbReference type="AlphaFoldDB" id="A0A9D1W3Q6"/>
<reference evidence="3" key="2">
    <citation type="submission" date="2021-04" db="EMBL/GenBank/DDBJ databases">
        <authorList>
            <person name="Gilroy R."/>
        </authorList>
    </citation>
    <scope>NUCLEOTIDE SEQUENCE</scope>
    <source>
        <strain evidence="3">ChiGjej4B4-12881</strain>
    </source>
</reference>
<evidence type="ECO:0000313" key="4">
    <source>
        <dbReference type="Proteomes" id="UP000886780"/>
    </source>
</evidence>
<keyword evidence="1" id="KW-0472">Membrane</keyword>
<reference evidence="3" key="1">
    <citation type="journal article" date="2021" name="PeerJ">
        <title>Extensive microbial diversity within the chicken gut microbiome revealed by metagenomics and culture.</title>
        <authorList>
            <person name="Gilroy R."/>
            <person name="Ravi A."/>
            <person name="Getino M."/>
            <person name="Pursley I."/>
            <person name="Horton D.L."/>
            <person name="Alikhan N.F."/>
            <person name="Baker D."/>
            <person name="Gharbi K."/>
            <person name="Hall N."/>
            <person name="Watson M."/>
            <person name="Adriaenssens E.M."/>
            <person name="Foster-Nyarko E."/>
            <person name="Jarju S."/>
            <person name="Secka A."/>
            <person name="Antonio M."/>
            <person name="Oren A."/>
            <person name="Chaudhuri R.R."/>
            <person name="La Ragione R."/>
            <person name="Hildebrand F."/>
            <person name="Pallen M.J."/>
        </authorList>
    </citation>
    <scope>NUCLEOTIDE SEQUENCE</scope>
    <source>
        <strain evidence="3">ChiGjej4B4-12881</strain>
    </source>
</reference>
<evidence type="ECO:0000313" key="3">
    <source>
        <dbReference type="EMBL" id="HIX52019.1"/>
    </source>
</evidence>
<feature type="transmembrane region" description="Helical" evidence="1">
    <location>
        <begin position="25"/>
        <end position="50"/>
    </location>
</feature>
<evidence type="ECO:0000256" key="1">
    <source>
        <dbReference type="SAM" id="Phobius"/>
    </source>
</evidence>
<comment type="caution">
    <text evidence="3">The sequence shown here is derived from an EMBL/GenBank/DDBJ whole genome shotgun (WGS) entry which is preliminary data.</text>
</comment>
<evidence type="ECO:0000259" key="2">
    <source>
        <dbReference type="Pfam" id="PF26018"/>
    </source>
</evidence>
<dbReference type="InterPro" id="IPR058709">
    <property type="entry name" value="BSH_RND-rel"/>
</dbReference>
<dbReference type="EMBL" id="DXEU01000074">
    <property type="protein sequence ID" value="HIX52019.1"/>
    <property type="molecule type" value="Genomic_DNA"/>
</dbReference>
<proteinExistence type="predicted"/>
<dbReference type="Pfam" id="PF26018">
    <property type="entry name" value="BSH_RND_rel"/>
    <property type="match status" value="1"/>
</dbReference>
<organism evidence="3 4">
    <name type="scientific">Candidatus Lachnoclostridium stercoripullorum</name>
    <dbReference type="NCBI Taxonomy" id="2838635"/>
    <lineage>
        <taxon>Bacteria</taxon>
        <taxon>Bacillati</taxon>
        <taxon>Bacillota</taxon>
        <taxon>Clostridia</taxon>
        <taxon>Lachnospirales</taxon>
        <taxon>Lachnospiraceae</taxon>
    </lineage>
</organism>
<gene>
    <name evidence="3" type="ORF">IAA28_04350</name>
</gene>
<name>A0A9D1W3Q6_9FIRM</name>